<evidence type="ECO:0000256" key="1">
    <source>
        <dbReference type="SAM" id="MobiDB-lite"/>
    </source>
</evidence>
<dbReference type="PANTHER" id="PTHR34397">
    <property type="entry name" value="OS05G0237600 PROTEIN"/>
    <property type="match status" value="1"/>
</dbReference>
<organism evidence="2 3">
    <name type="scientific">Dendrobium catenatum</name>
    <dbReference type="NCBI Taxonomy" id="906689"/>
    <lineage>
        <taxon>Eukaryota</taxon>
        <taxon>Viridiplantae</taxon>
        <taxon>Streptophyta</taxon>
        <taxon>Embryophyta</taxon>
        <taxon>Tracheophyta</taxon>
        <taxon>Spermatophyta</taxon>
        <taxon>Magnoliopsida</taxon>
        <taxon>Liliopsida</taxon>
        <taxon>Asparagales</taxon>
        <taxon>Orchidaceae</taxon>
        <taxon>Epidendroideae</taxon>
        <taxon>Malaxideae</taxon>
        <taxon>Dendrobiinae</taxon>
        <taxon>Dendrobium</taxon>
    </lineage>
</organism>
<keyword evidence="3" id="KW-1185">Reference proteome</keyword>
<accession>A0A2I0VJ03</accession>
<feature type="region of interest" description="Disordered" evidence="1">
    <location>
        <begin position="70"/>
        <end position="124"/>
    </location>
</feature>
<feature type="compositionally biased region" description="Polar residues" evidence="1">
    <location>
        <begin position="112"/>
        <end position="124"/>
    </location>
</feature>
<proteinExistence type="predicted"/>
<protein>
    <recommendedName>
        <fullName evidence="4">B3 domain-containing protein</fullName>
    </recommendedName>
</protein>
<reference evidence="2 3" key="2">
    <citation type="journal article" date="2017" name="Nature">
        <title>The Apostasia genome and the evolution of orchids.</title>
        <authorList>
            <person name="Zhang G.Q."/>
            <person name="Liu K.W."/>
            <person name="Li Z."/>
            <person name="Lohaus R."/>
            <person name="Hsiao Y.Y."/>
            <person name="Niu S.C."/>
            <person name="Wang J.Y."/>
            <person name="Lin Y.C."/>
            <person name="Xu Q."/>
            <person name="Chen L.J."/>
            <person name="Yoshida K."/>
            <person name="Fujiwara S."/>
            <person name="Wang Z.W."/>
            <person name="Zhang Y.Q."/>
            <person name="Mitsuda N."/>
            <person name="Wang M."/>
            <person name="Liu G.H."/>
            <person name="Pecoraro L."/>
            <person name="Huang H.X."/>
            <person name="Xiao X.J."/>
            <person name="Lin M."/>
            <person name="Wu X.Y."/>
            <person name="Wu W.L."/>
            <person name="Chen Y.Y."/>
            <person name="Chang S.B."/>
            <person name="Sakamoto S."/>
            <person name="Ohme-Takagi M."/>
            <person name="Yagi M."/>
            <person name="Zeng S.J."/>
            <person name="Shen C.Y."/>
            <person name="Yeh C.M."/>
            <person name="Luo Y.B."/>
            <person name="Tsai W.C."/>
            <person name="Van de Peer Y."/>
            <person name="Liu Z.J."/>
        </authorList>
    </citation>
    <scope>NUCLEOTIDE SEQUENCE [LARGE SCALE GENOMIC DNA]</scope>
    <source>
        <tissue evidence="2">The whole plant</tissue>
    </source>
</reference>
<gene>
    <name evidence="2" type="ORF">MA16_Dca010012</name>
</gene>
<dbReference type="PANTHER" id="PTHR34397:SF22">
    <property type="entry name" value="OS05G0237600 PROTEIN"/>
    <property type="match status" value="1"/>
</dbReference>
<dbReference type="AlphaFoldDB" id="A0A2I0VJ03"/>
<dbReference type="EMBL" id="KZ503497">
    <property type="protein sequence ID" value="PKU63402.1"/>
    <property type="molecule type" value="Genomic_DNA"/>
</dbReference>
<sequence>MDMYKKLYDGAISTLPGKEMWTVANDGEQIGSLEKTEALIITSSNKTSGISSFGKVSITIATANRKEMTGRNTYRRAKKVVSRGGSSRGSETPSTPIHPDSTCDQSQEENEFNGTQQSPRHSTCEQIQTPNYGILLIVGLTFLTVKTLDSTDVSEEHARIRIPELLANDMLRIYLPLKERAIVDSTEEDGPIGMLNDGLNVLVFVPGMRFELKLTSWDVCDIVTNIKGSDWPRCVEYLKLKAGEKVPNIFIYIDSMLQNEENPTFLLNVDTNDKRKDSVEDCEEGKFIPSKNPGPLDVVHIDNKENGDCPYIASSSTHFDSGSKTNEEGAFKDVSEEHGRISIPELLANDMLRIYLSLNERAIVDSTEKDGPIGMLNDGLNVLVFIPGMRLELKLTSWDVFDIVTNIKGSDWPRCVEYLKLKEGDKVAIWIFRSQENSDKKDMPCFIFHKL</sequence>
<evidence type="ECO:0000313" key="3">
    <source>
        <dbReference type="Proteomes" id="UP000233837"/>
    </source>
</evidence>
<name>A0A2I0VJ03_9ASPA</name>
<dbReference type="Proteomes" id="UP000233837">
    <property type="component" value="Unassembled WGS sequence"/>
</dbReference>
<evidence type="ECO:0000313" key="2">
    <source>
        <dbReference type="EMBL" id="PKU63402.1"/>
    </source>
</evidence>
<evidence type="ECO:0008006" key="4">
    <source>
        <dbReference type="Google" id="ProtNLM"/>
    </source>
</evidence>
<reference evidence="2 3" key="1">
    <citation type="journal article" date="2016" name="Sci. Rep.">
        <title>The Dendrobium catenatum Lindl. genome sequence provides insights into polysaccharide synthase, floral development and adaptive evolution.</title>
        <authorList>
            <person name="Zhang G.Q."/>
            <person name="Xu Q."/>
            <person name="Bian C."/>
            <person name="Tsai W.C."/>
            <person name="Yeh C.M."/>
            <person name="Liu K.W."/>
            <person name="Yoshida K."/>
            <person name="Zhang L.S."/>
            <person name="Chang S.B."/>
            <person name="Chen F."/>
            <person name="Shi Y."/>
            <person name="Su Y.Y."/>
            <person name="Zhang Y.Q."/>
            <person name="Chen L.J."/>
            <person name="Yin Y."/>
            <person name="Lin M."/>
            <person name="Huang H."/>
            <person name="Deng H."/>
            <person name="Wang Z.W."/>
            <person name="Zhu S.L."/>
            <person name="Zhao X."/>
            <person name="Deng C."/>
            <person name="Niu S.C."/>
            <person name="Huang J."/>
            <person name="Wang M."/>
            <person name="Liu G.H."/>
            <person name="Yang H.J."/>
            <person name="Xiao X.J."/>
            <person name="Hsiao Y.Y."/>
            <person name="Wu W.L."/>
            <person name="Chen Y.Y."/>
            <person name="Mitsuda N."/>
            <person name="Ohme-Takagi M."/>
            <person name="Luo Y.B."/>
            <person name="Van de Peer Y."/>
            <person name="Liu Z.J."/>
        </authorList>
    </citation>
    <scope>NUCLEOTIDE SEQUENCE [LARGE SCALE GENOMIC DNA]</scope>
    <source>
        <tissue evidence="2">The whole plant</tissue>
    </source>
</reference>